<dbReference type="STRING" id="796925.A0A137PA68"/>
<name>A0A137PA68_CONC2</name>
<dbReference type="AlphaFoldDB" id="A0A137PA68"/>
<dbReference type="OrthoDB" id="10265310at2759"/>
<dbReference type="GO" id="GO:0016787">
    <property type="term" value="F:hydrolase activity"/>
    <property type="evidence" value="ECO:0007669"/>
    <property type="project" value="UniProtKB-KW"/>
</dbReference>
<gene>
    <name evidence="2" type="ORF">CONCODRAFT_16600</name>
</gene>
<comment type="similarity">
    <text evidence="1">Belongs to the MYG1 family.</text>
</comment>
<evidence type="ECO:0000313" key="2">
    <source>
        <dbReference type="EMBL" id="KXN71852.1"/>
    </source>
</evidence>
<dbReference type="Proteomes" id="UP000070444">
    <property type="component" value="Unassembled WGS sequence"/>
</dbReference>
<dbReference type="PANTHER" id="PTHR11215">
    <property type="entry name" value="METAL DEPENDENT HYDROLASE - RELATED"/>
    <property type="match status" value="1"/>
</dbReference>
<dbReference type="InterPro" id="IPR003226">
    <property type="entry name" value="MYG1_exonuclease"/>
</dbReference>
<organism evidence="2 3">
    <name type="scientific">Conidiobolus coronatus (strain ATCC 28846 / CBS 209.66 / NRRL 28638)</name>
    <name type="common">Delacroixia coronata</name>
    <dbReference type="NCBI Taxonomy" id="796925"/>
    <lineage>
        <taxon>Eukaryota</taxon>
        <taxon>Fungi</taxon>
        <taxon>Fungi incertae sedis</taxon>
        <taxon>Zoopagomycota</taxon>
        <taxon>Entomophthoromycotina</taxon>
        <taxon>Entomophthoromycetes</taxon>
        <taxon>Entomophthorales</taxon>
        <taxon>Ancylistaceae</taxon>
        <taxon>Conidiobolus</taxon>
    </lineage>
</organism>
<evidence type="ECO:0000256" key="1">
    <source>
        <dbReference type="ARBA" id="ARBA00010105"/>
    </source>
</evidence>
<dbReference type="Pfam" id="PF03690">
    <property type="entry name" value="MYG1_exonuc"/>
    <property type="match status" value="1"/>
</dbReference>
<dbReference type="OMA" id="FHCDEVV"/>
<keyword evidence="3" id="KW-1185">Reference proteome</keyword>
<reference evidence="2 3" key="1">
    <citation type="journal article" date="2015" name="Genome Biol. Evol.">
        <title>Phylogenomic analyses indicate that early fungi evolved digesting cell walls of algal ancestors of land plants.</title>
        <authorList>
            <person name="Chang Y."/>
            <person name="Wang S."/>
            <person name="Sekimoto S."/>
            <person name="Aerts A.L."/>
            <person name="Choi C."/>
            <person name="Clum A."/>
            <person name="LaButti K.M."/>
            <person name="Lindquist E.A."/>
            <person name="Yee Ngan C."/>
            <person name="Ohm R.A."/>
            <person name="Salamov A.A."/>
            <person name="Grigoriev I.V."/>
            <person name="Spatafora J.W."/>
            <person name="Berbee M.L."/>
        </authorList>
    </citation>
    <scope>NUCLEOTIDE SEQUENCE [LARGE SCALE GENOMIC DNA]</scope>
    <source>
        <strain evidence="2 3">NRRL 28638</strain>
    </source>
</reference>
<protein>
    <submittedName>
        <fullName evidence="2">Metal-dependent protein hydrolase</fullName>
    </submittedName>
</protein>
<dbReference type="PANTHER" id="PTHR11215:SF1">
    <property type="entry name" value="MYG1 EXONUCLEASE"/>
    <property type="match status" value="1"/>
</dbReference>
<dbReference type="GO" id="GO:0000785">
    <property type="term" value="C:chromatin"/>
    <property type="evidence" value="ECO:0007669"/>
    <property type="project" value="EnsemblFungi"/>
</dbReference>
<sequence length="327" mass="37406">MVKIGTHNGTFHCDEALAVYILKQLKEYKDAELIRTRDPQELEKCDVVVDVGGVYDHNTHRYDHHQREFNETFSEKHYIRLSSAGLIYKHFGPQLIANKTGWEITDPRVDVLYNKVYVDFIQALDAIDNGVSRYETELKPRYTDHTNLASRVGNLNPWWNQTGIDMMERFVKASNLAGGELDDRIDYLAHSWMPAREVVESALKKRHDVHPSGQILYLEQFCNWKDHLHTLEVELAIDTEILYVLYKDESGKFRVQAVSIAPDSFVSRLPLPEVWRGIRDQQLSELSKIPGCVFVHASGFIGGNESYEGALSMASQSIADTYSSKKA</sequence>
<proteinExistence type="inferred from homology"/>
<dbReference type="GO" id="GO:1901857">
    <property type="term" value="P:positive regulation of cellular respiration"/>
    <property type="evidence" value="ECO:0007669"/>
    <property type="project" value="EnsemblFungi"/>
</dbReference>
<dbReference type="GO" id="GO:0005737">
    <property type="term" value="C:cytoplasm"/>
    <property type="evidence" value="ECO:0007669"/>
    <property type="project" value="TreeGrafter"/>
</dbReference>
<keyword evidence="2" id="KW-0378">Hydrolase</keyword>
<evidence type="ECO:0000313" key="3">
    <source>
        <dbReference type="Proteomes" id="UP000070444"/>
    </source>
</evidence>
<accession>A0A137PA68</accession>
<dbReference type="GO" id="GO:0005634">
    <property type="term" value="C:nucleus"/>
    <property type="evidence" value="ECO:0007669"/>
    <property type="project" value="EnsemblFungi"/>
</dbReference>
<dbReference type="EMBL" id="KQ964465">
    <property type="protein sequence ID" value="KXN71852.1"/>
    <property type="molecule type" value="Genomic_DNA"/>
</dbReference>